<comment type="caution">
    <text evidence="8">The sequence shown here is derived from an EMBL/GenBank/DDBJ whole genome shotgun (WGS) entry which is preliminary data.</text>
</comment>
<name>A0A2H0UP89_9BACT</name>
<dbReference type="InterPro" id="IPR043129">
    <property type="entry name" value="ATPase_NBD"/>
</dbReference>
<dbReference type="HAMAP" id="MF_00020">
    <property type="entry name" value="Acetate_kinase"/>
    <property type="match status" value="1"/>
</dbReference>
<feature type="active site" description="Proton donor/acceptor" evidence="6">
    <location>
        <position position="142"/>
    </location>
</feature>
<feature type="binding site" evidence="6">
    <location>
        <position position="374"/>
    </location>
    <ligand>
        <name>Mg(2+)</name>
        <dbReference type="ChEBI" id="CHEBI:18420"/>
    </ligand>
</feature>
<evidence type="ECO:0000256" key="3">
    <source>
        <dbReference type="ARBA" id="ARBA00022741"/>
    </source>
</evidence>
<evidence type="ECO:0000256" key="6">
    <source>
        <dbReference type="HAMAP-Rule" id="MF_00020"/>
    </source>
</evidence>
<comment type="caution">
    <text evidence="6">Lacks conserved residue(s) required for the propagation of feature annotation.</text>
</comment>
<dbReference type="Pfam" id="PF00871">
    <property type="entry name" value="Acetate_kinase"/>
    <property type="match status" value="1"/>
</dbReference>
<keyword evidence="4 6" id="KW-0418">Kinase</keyword>
<dbReference type="EMBL" id="PFBC01000007">
    <property type="protein sequence ID" value="PIR88214.1"/>
    <property type="molecule type" value="Genomic_DNA"/>
</dbReference>
<comment type="cofactor">
    <cofactor evidence="6">
        <name>Mg(2+)</name>
        <dbReference type="ChEBI" id="CHEBI:18420"/>
    </cofactor>
    <cofactor evidence="6">
        <name>Mn(2+)</name>
        <dbReference type="ChEBI" id="CHEBI:29035"/>
    </cofactor>
    <text evidence="6">Mg(2+). Can also accept Mn(2+).</text>
</comment>
<dbReference type="PRINTS" id="PR00471">
    <property type="entry name" value="ACETATEKNASE"/>
</dbReference>
<dbReference type="GO" id="GO:0006083">
    <property type="term" value="P:acetate metabolic process"/>
    <property type="evidence" value="ECO:0007669"/>
    <property type="project" value="TreeGrafter"/>
</dbReference>
<protein>
    <recommendedName>
        <fullName evidence="6">Acetate kinase</fullName>
        <ecNumber evidence="6">2.7.2.1</ecNumber>
    </recommendedName>
    <alternativeName>
        <fullName evidence="6">Acetokinase</fullName>
    </alternativeName>
</protein>
<dbReference type="GO" id="GO:0000287">
    <property type="term" value="F:magnesium ion binding"/>
    <property type="evidence" value="ECO:0007669"/>
    <property type="project" value="UniProtKB-UniRule"/>
</dbReference>
<dbReference type="SUPFAM" id="SSF53067">
    <property type="entry name" value="Actin-like ATPase domain"/>
    <property type="match status" value="2"/>
</dbReference>
<keyword evidence="6" id="KW-0963">Cytoplasm</keyword>
<dbReference type="Proteomes" id="UP000230903">
    <property type="component" value="Unassembled WGS sequence"/>
</dbReference>
<dbReference type="GO" id="GO:0006085">
    <property type="term" value="P:acetyl-CoA biosynthetic process"/>
    <property type="evidence" value="ECO:0007669"/>
    <property type="project" value="UniProtKB-UniRule"/>
</dbReference>
<comment type="subcellular location">
    <subcellularLocation>
        <location evidence="6">Cytoplasm</location>
    </subcellularLocation>
</comment>
<dbReference type="InterPro" id="IPR000890">
    <property type="entry name" value="Aliphatic_acid_kin_short-chain"/>
</dbReference>
<keyword evidence="6" id="KW-0479">Metal-binding</keyword>
<evidence type="ECO:0000256" key="7">
    <source>
        <dbReference type="RuleBase" id="RU003835"/>
    </source>
</evidence>
<organism evidence="8 9">
    <name type="scientific">Candidatus Harrisonbacteria bacterium CG10_big_fil_rev_8_21_14_0_10_45_28</name>
    <dbReference type="NCBI Taxonomy" id="1974586"/>
    <lineage>
        <taxon>Bacteria</taxon>
        <taxon>Candidatus Harrisoniibacteriota</taxon>
    </lineage>
</organism>
<evidence type="ECO:0000256" key="4">
    <source>
        <dbReference type="ARBA" id="ARBA00022777"/>
    </source>
</evidence>
<dbReference type="GO" id="GO:0005737">
    <property type="term" value="C:cytoplasm"/>
    <property type="evidence" value="ECO:0007669"/>
    <property type="project" value="UniProtKB-SubCell"/>
</dbReference>
<sequence>MKILVVNPGSQSKKYALYVNKRQVFLAHFENTPKGYILTTNLNGSVEEKKIKPRQFQSAFTQTIDYLKKQIIINQISDLRCIAVRVVCPGLYFSEHRIIDKTYLQKLNKSLSQAPLHIAATLEEVRFLIKKSKDAPIYAISDSAFHTTLPEEAKYYAINKKDSDALELYRYGYHGLSIQSIIRQIKDTGYLPEKIIVAHLGGGASITAVKNGKSIDTSMGFTPLEGLVMATRVGDIDAGALFYLGQKKSFTYKKFNRYLNEESGLLGVSQISSDIRVLLEKEAEGNKDAALALNLYAYKIKKTIGSYITVLNGLDLLVFTGTVGLRSDPMRNKIIHQLNHLHLELDKSKNKSVPENGYIHQENSVPILVAKTDEMGIIAQEATKLL</sequence>
<comment type="catalytic activity">
    <reaction evidence="6">
        <text>acetate + ATP = acetyl phosphate + ADP</text>
        <dbReference type="Rhea" id="RHEA:11352"/>
        <dbReference type="ChEBI" id="CHEBI:22191"/>
        <dbReference type="ChEBI" id="CHEBI:30089"/>
        <dbReference type="ChEBI" id="CHEBI:30616"/>
        <dbReference type="ChEBI" id="CHEBI:456216"/>
        <dbReference type="EC" id="2.7.2.1"/>
    </reaction>
</comment>
<evidence type="ECO:0000313" key="8">
    <source>
        <dbReference type="EMBL" id="PIR88214.1"/>
    </source>
</evidence>
<dbReference type="GO" id="GO:0008776">
    <property type="term" value="F:acetate kinase activity"/>
    <property type="evidence" value="ECO:0007669"/>
    <property type="project" value="UniProtKB-UniRule"/>
</dbReference>
<comment type="function">
    <text evidence="6">Catalyzes the formation of acetyl phosphate from acetate and ATP. Can also catalyze the reverse reaction.</text>
</comment>
<evidence type="ECO:0000256" key="5">
    <source>
        <dbReference type="ARBA" id="ARBA00022840"/>
    </source>
</evidence>
<reference evidence="9" key="1">
    <citation type="submission" date="2017-09" db="EMBL/GenBank/DDBJ databases">
        <title>Depth-based differentiation of microbial function through sediment-hosted aquifers and enrichment of novel symbionts in the deep terrestrial subsurface.</title>
        <authorList>
            <person name="Probst A.J."/>
            <person name="Ladd B."/>
            <person name="Jarett J.K."/>
            <person name="Geller-Mcgrath D.E."/>
            <person name="Sieber C.M.K."/>
            <person name="Emerson J.B."/>
            <person name="Anantharaman K."/>
            <person name="Thomas B.C."/>
            <person name="Malmstrom R."/>
            <person name="Stieglmeier M."/>
            <person name="Klingl A."/>
            <person name="Woyke T."/>
            <person name="Ryan C.M."/>
            <person name="Banfield J.F."/>
        </authorList>
    </citation>
    <scope>NUCLEOTIDE SEQUENCE [LARGE SCALE GENOMIC DNA]</scope>
</reference>
<dbReference type="PANTHER" id="PTHR21060">
    <property type="entry name" value="ACETATE KINASE"/>
    <property type="match status" value="1"/>
</dbReference>
<dbReference type="EC" id="2.7.2.1" evidence="6"/>
<evidence type="ECO:0000256" key="2">
    <source>
        <dbReference type="ARBA" id="ARBA00022679"/>
    </source>
</evidence>
<accession>A0A2H0UP89</accession>
<evidence type="ECO:0000256" key="1">
    <source>
        <dbReference type="ARBA" id="ARBA00008748"/>
    </source>
</evidence>
<dbReference type="NCBIfam" id="TIGR00016">
    <property type="entry name" value="ackA"/>
    <property type="match status" value="1"/>
</dbReference>
<feature type="site" description="Transition state stabilizer" evidence="6">
    <location>
        <position position="232"/>
    </location>
</feature>
<keyword evidence="6" id="KW-0460">Magnesium</keyword>
<keyword evidence="5 6" id="KW-0067">ATP-binding</keyword>
<dbReference type="PANTHER" id="PTHR21060:SF15">
    <property type="entry name" value="ACETATE KINASE-RELATED"/>
    <property type="match status" value="1"/>
</dbReference>
<dbReference type="UniPathway" id="UPA00340">
    <property type="reaction ID" value="UER00458"/>
</dbReference>
<dbReference type="AlphaFoldDB" id="A0A2H0UP89"/>
<evidence type="ECO:0000313" key="9">
    <source>
        <dbReference type="Proteomes" id="UP000230903"/>
    </source>
</evidence>
<keyword evidence="3 6" id="KW-0547">Nucleotide-binding</keyword>
<feature type="binding site" evidence="6">
    <location>
        <position position="85"/>
    </location>
    <ligand>
        <name>substrate</name>
    </ligand>
</feature>
<proteinExistence type="inferred from homology"/>
<dbReference type="PROSITE" id="PS01076">
    <property type="entry name" value="ACETATE_KINASE_2"/>
    <property type="match status" value="1"/>
</dbReference>
<comment type="subunit">
    <text evidence="6">Homodimer.</text>
</comment>
<feature type="binding site" evidence="6">
    <location>
        <position position="14"/>
    </location>
    <ligand>
        <name>ATP</name>
        <dbReference type="ChEBI" id="CHEBI:30616"/>
    </ligand>
</feature>
<comment type="pathway">
    <text evidence="6">Metabolic intermediate biosynthesis; acetyl-CoA biosynthesis; acetyl-CoA from acetate: step 1/2.</text>
</comment>
<feature type="site" description="Transition state stabilizer" evidence="6">
    <location>
        <position position="174"/>
    </location>
</feature>
<dbReference type="PIRSF" id="PIRSF000722">
    <property type="entry name" value="Acetate_prop_kin"/>
    <property type="match status" value="1"/>
</dbReference>
<dbReference type="InterPro" id="IPR023865">
    <property type="entry name" value="Aliphatic_acid_kinase_CS"/>
</dbReference>
<keyword evidence="2 6" id="KW-0808">Transferase</keyword>
<dbReference type="InterPro" id="IPR004372">
    <property type="entry name" value="Ac/propionate_kinase"/>
</dbReference>
<feature type="binding site" evidence="6">
    <location>
        <begin position="274"/>
        <end position="276"/>
    </location>
    <ligand>
        <name>ATP</name>
        <dbReference type="ChEBI" id="CHEBI:30616"/>
    </ligand>
</feature>
<feature type="binding site" evidence="6">
    <location>
        <begin position="199"/>
        <end position="203"/>
    </location>
    <ligand>
        <name>ATP</name>
        <dbReference type="ChEBI" id="CHEBI:30616"/>
    </ligand>
</feature>
<dbReference type="GO" id="GO:0005524">
    <property type="term" value="F:ATP binding"/>
    <property type="evidence" value="ECO:0007669"/>
    <property type="project" value="UniProtKB-KW"/>
</dbReference>
<comment type="similarity">
    <text evidence="1 6 7">Belongs to the acetokinase family.</text>
</comment>
<dbReference type="Gene3D" id="3.30.420.40">
    <property type="match status" value="2"/>
</dbReference>
<gene>
    <name evidence="6" type="primary">ackA</name>
    <name evidence="8" type="ORF">COU10_00445</name>
</gene>
<feature type="binding site" evidence="6">
    <location>
        <position position="7"/>
    </location>
    <ligand>
        <name>Mg(2+)</name>
        <dbReference type="ChEBI" id="CHEBI:18420"/>
    </ligand>
</feature>